<dbReference type="PANTHER" id="PTHR13182:SF8">
    <property type="entry name" value="CYTOPLASMIC 60S SUBUNIT BIOGENESIS FACTOR ZNF622"/>
    <property type="match status" value="1"/>
</dbReference>
<name>A0A1B6G5J3_9HEMI</name>
<evidence type="ECO:0000256" key="2">
    <source>
        <dbReference type="ARBA" id="ARBA00022490"/>
    </source>
</evidence>
<dbReference type="GO" id="GO:0005737">
    <property type="term" value="C:cytoplasm"/>
    <property type="evidence" value="ECO:0007669"/>
    <property type="project" value="UniProtKB-SubCell"/>
</dbReference>
<feature type="domain" description="C2H2-type" evidence="8">
    <location>
        <begin position="20"/>
        <end position="42"/>
    </location>
</feature>
<dbReference type="PROSITE" id="PS00028">
    <property type="entry name" value="ZINC_FINGER_C2H2_1"/>
    <property type="match status" value="1"/>
</dbReference>
<evidence type="ECO:0000256" key="5">
    <source>
        <dbReference type="ARBA" id="ARBA00022737"/>
    </source>
</evidence>
<dbReference type="SMART" id="SM00355">
    <property type="entry name" value="ZnF_C2H2"/>
    <property type="match status" value="3"/>
</dbReference>
<evidence type="ECO:0000256" key="7">
    <source>
        <dbReference type="ARBA" id="ARBA00034126"/>
    </source>
</evidence>
<evidence type="ECO:0000256" key="4">
    <source>
        <dbReference type="ARBA" id="ARBA00022723"/>
    </source>
</evidence>
<dbReference type="GO" id="GO:0003676">
    <property type="term" value="F:nucleic acid binding"/>
    <property type="evidence" value="ECO:0007669"/>
    <property type="project" value="InterPro"/>
</dbReference>
<organism evidence="9">
    <name type="scientific">Cuerna arida</name>
    <dbReference type="NCBI Taxonomy" id="1464854"/>
    <lineage>
        <taxon>Eukaryota</taxon>
        <taxon>Metazoa</taxon>
        <taxon>Ecdysozoa</taxon>
        <taxon>Arthropoda</taxon>
        <taxon>Hexapoda</taxon>
        <taxon>Insecta</taxon>
        <taxon>Pterygota</taxon>
        <taxon>Neoptera</taxon>
        <taxon>Paraneoptera</taxon>
        <taxon>Hemiptera</taxon>
        <taxon>Auchenorrhyncha</taxon>
        <taxon>Membracoidea</taxon>
        <taxon>Cicadellidae</taxon>
        <taxon>Cicadellinae</taxon>
        <taxon>Proconiini</taxon>
        <taxon>Cuerna</taxon>
    </lineage>
</organism>
<keyword evidence="5" id="KW-0677">Repeat</keyword>
<feature type="non-terminal residue" evidence="9">
    <location>
        <position position="1"/>
    </location>
</feature>
<dbReference type="InterPro" id="IPR036236">
    <property type="entry name" value="Znf_C2H2_sf"/>
</dbReference>
<dbReference type="GO" id="GO:0008270">
    <property type="term" value="F:zinc ion binding"/>
    <property type="evidence" value="ECO:0007669"/>
    <property type="project" value="InterPro"/>
</dbReference>
<evidence type="ECO:0000256" key="3">
    <source>
        <dbReference type="ARBA" id="ARBA00022517"/>
    </source>
</evidence>
<comment type="subcellular location">
    <subcellularLocation>
        <location evidence="1">Cytoplasm</location>
    </subcellularLocation>
</comment>
<dbReference type="InterPro" id="IPR013087">
    <property type="entry name" value="Znf_C2H2_type"/>
</dbReference>
<dbReference type="InterPro" id="IPR003604">
    <property type="entry name" value="Matrin/U1-like-C_Znf_C2H2"/>
</dbReference>
<comment type="similarity">
    <text evidence="7">Belongs to the REI1 family.</text>
</comment>
<dbReference type="InterPro" id="IPR041661">
    <property type="entry name" value="ZN622/Rei1/Reh1_Znf-C2H2"/>
</dbReference>
<dbReference type="SMART" id="SM00451">
    <property type="entry name" value="ZnF_U1"/>
    <property type="match status" value="2"/>
</dbReference>
<protein>
    <recommendedName>
        <fullName evidence="8">C2H2-type domain-containing protein</fullName>
    </recommendedName>
</protein>
<evidence type="ECO:0000256" key="6">
    <source>
        <dbReference type="ARBA" id="ARBA00022833"/>
    </source>
</evidence>
<evidence type="ECO:0000259" key="8">
    <source>
        <dbReference type="PROSITE" id="PS00028"/>
    </source>
</evidence>
<keyword evidence="2" id="KW-0963">Cytoplasm</keyword>
<keyword evidence="3" id="KW-0690">Ribosome biogenesis</keyword>
<gene>
    <name evidence="9" type="ORF">g.44237</name>
</gene>
<reference evidence="9" key="1">
    <citation type="submission" date="2015-11" db="EMBL/GenBank/DDBJ databases">
        <title>De novo transcriptome assembly of four potential Pierce s Disease insect vectors from Arizona vineyards.</title>
        <authorList>
            <person name="Tassone E.E."/>
        </authorList>
    </citation>
    <scope>NUCLEOTIDE SEQUENCE</scope>
</reference>
<feature type="non-terminal residue" evidence="9">
    <location>
        <position position="299"/>
    </location>
</feature>
<dbReference type="GO" id="GO:0030687">
    <property type="term" value="C:preribosome, large subunit precursor"/>
    <property type="evidence" value="ECO:0007669"/>
    <property type="project" value="TreeGrafter"/>
</dbReference>
<keyword evidence="4" id="KW-0479">Metal-binding</keyword>
<dbReference type="InterPro" id="IPR040025">
    <property type="entry name" value="Znf622/Rei1/Reh1"/>
</dbReference>
<dbReference type="SUPFAM" id="SSF57667">
    <property type="entry name" value="beta-beta-alpha zinc fingers"/>
    <property type="match status" value="1"/>
</dbReference>
<dbReference type="Pfam" id="PF12874">
    <property type="entry name" value="zf-met"/>
    <property type="match status" value="1"/>
</dbReference>
<evidence type="ECO:0000313" key="9">
    <source>
        <dbReference type="EMBL" id="JAS57704.1"/>
    </source>
</evidence>
<evidence type="ECO:0000256" key="1">
    <source>
        <dbReference type="ARBA" id="ARBA00004496"/>
    </source>
</evidence>
<dbReference type="GO" id="GO:0042273">
    <property type="term" value="P:ribosomal large subunit biogenesis"/>
    <property type="evidence" value="ECO:0007669"/>
    <property type="project" value="TreeGrafter"/>
</dbReference>
<proteinExistence type="inferred from homology"/>
<dbReference type="PANTHER" id="PTHR13182">
    <property type="entry name" value="ZINC FINGER PROTEIN 622"/>
    <property type="match status" value="1"/>
</dbReference>
<sequence length="299" mass="33820">EAEFKAAFENDGNSGVKLYCKCCKSSFASQKSLDNHCKSKKHLANASKTPVISPTVAKVENSAVEVSKEVSSCHCLFCPNLQFSNVVSNLQHMGSKHSFILPNVEYCTDLDGLVAHLHDKIRNRLLCIWCDKKMKKFQSSEAVLNHIQSKGHYKMLTDDVSVMNEYEPFYDYSTVSDDEWEDVDSNDEDDDDDEVVECEDETVTDDGSIETYFMKLQSGATIGHRSLMRYYKQHFDGSSTGTRRVKHAVAPKHCLSIGHDESKINAIHEMSRKSAKCQQKKKADWDQKMGVKNNKLQVV</sequence>
<accession>A0A1B6G5J3</accession>
<dbReference type="EMBL" id="GECZ01012065">
    <property type="protein sequence ID" value="JAS57704.1"/>
    <property type="molecule type" value="Transcribed_RNA"/>
</dbReference>
<keyword evidence="6" id="KW-0862">Zinc</keyword>
<dbReference type="Pfam" id="PF12756">
    <property type="entry name" value="zf-C2H2_2"/>
    <property type="match status" value="1"/>
</dbReference>
<dbReference type="Gene3D" id="3.30.160.60">
    <property type="entry name" value="Classic Zinc Finger"/>
    <property type="match status" value="1"/>
</dbReference>
<dbReference type="AlphaFoldDB" id="A0A1B6G5J3"/>